<proteinExistence type="predicted"/>
<accession>A0AAD6M0G6</accession>
<sequence>MMNLPAMNGDSFNNAFWYLTSSIEERVPLADIGSGLYSCQLSLIGNVLSDKPVYKRWEREKALMDIQAFYRVPLWVQPWGLPVHCHTEEMGDRIGSRPGTVLKVA</sequence>
<comment type="caution">
    <text evidence="1">The sequence shown here is derived from an EMBL/GenBank/DDBJ whole genome shotgun (WGS) entry which is preliminary data.</text>
</comment>
<reference evidence="1" key="1">
    <citation type="journal article" date="2023" name="Mol. Ecol. Resour.">
        <title>Chromosome-level genome assembly of a triploid poplar Populus alba 'Berolinensis'.</title>
        <authorList>
            <person name="Chen S."/>
            <person name="Yu Y."/>
            <person name="Wang X."/>
            <person name="Wang S."/>
            <person name="Zhang T."/>
            <person name="Zhou Y."/>
            <person name="He R."/>
            <person name="Meng N."/>
            <person name="Wang Y."/>
            <person name="Liu W."/>
            <person name="Liu Z."/>
            <person name="Liu J."/>
            <person name="Guo Q."/>
            <person name="Huang H."/>
            <person name="Sederoff R.R."/>
            <person name="Wang G."/>
            <person name="Qu G."/>
            <person name="Chen S."/>
        </authorList>
    </citation>
    <scope>NUCLEOTIDE SEQUENCE</scope>
    <source>
        <strain evidence="1">SC-2020</strain>
    </source>
</reference>
<evidence type="ECO:0000313" key="1">
    <source>
        <dbReference type="EMBL" id="KAJ6976633.1"/>
    </source>
</evidence>
<dbReference type="EMBL" id="JAQIZT010000012">
    <property type="protein sequence ID" value="KAJ6976633.1"/>
    <property type="molecule type" value="Genomic_DNA"/>
</dbReference>
<keyword evidence="2" id="KW-1185">Reference proteome</keyword>
<protein>
    <submittedName>
        <fullName evidence="1">Uncharacterized protein</fullName>
    </submittedName>
</protein>
<dbReference type="AlphaFoldDB" id="A0AAD6M0G6"/>
<name>A0AAD6M0G6_9ROSI</name>
<evidence type="ECO:0000313" key="2">
    <source>
        <dbReference type="Proteomes" id="UP001164929"/>
    </source>
</evidence>
<organism evidence="1 2">
    <name type="scientific">Populus alba x Populus x berolinensis</name>
    <dbReference type="NCBI Taxonomy" id="444605"/>
    <lineage>
        <taxon>Eukaryota</taxon>
        <taxon>Viridiplantae</taxon>
        <taxon>Streptophyta</taxon>
        <taxon>Embryophyta</taxon>
        <taxon>Tracheophyta</taxon>
        <taxon>Spermatophyta</taxon>
        <taxon>Magnoliopsida</taxon>
        <taxon>eudicotyledons</taxon>
        <taxon>Gunneridae</taxon>
        <taxon>Pentapetalae</taxon>
        <taxon>rosids</taxon>
        <taxon>fabids</taxon>
        <taxon>Malpighiales</taxon>
        <taxon>Salicaceae</taxon>
        <taxon>Saliceae</taxon>
        <taxon>Populus</taxon>
    </lineage>
</organism>
<dbReference type="Proteomes" id="UP001164929">
    <property type="component" value="Chromosome 12"/>
</dbReference>
<gene>
    <name evidence="1" type="ORF">NC653_028712</name>
</gene>